<dbReference type="InterPro" id="IPR013766">
    <property type="entry name" value="Thioredoxin_domain"/>
</dbReference>
<dbReference type="PIRSF" id="PIRSF000077">
    <property type="entry name" value="Thioredoxin"/>
    <property type="match status" value="1"/>
</dbReference>
<sequence length="99" mass="11197">EFNSTFAETKIIVVVDFYTTWCGPCKVIAPQLEEWADEKERNVLLAEVDVENGETAEAAEVSAMPTFHFYKKKKKNDQKIDEVAGANENALRENITSLQ</sequence>
<organism evidence="5 6">
    <name type="scientific">Elysia chlorotica</name>
    <name type="common">Eastern emerald elysia</name>
    <name type="synonym">Sea slug</name>
    <dbReference type="NCBI Taxonomy" id="188477"/>
    <lineage>
        <taxon>Eukaryota</taxon>
        <taxon>Metazoa</taxon>
        <taxon>Spiralia</taxon>
        <taxon>Lophotrochozoa</taxon>
        <taxon>Mollusca</taxon>
        <taxon>Gastropoda</taxon>
        <taxon>Heterobranchia</taxon>
        <taxon>Euthyneura</taxon>
        <taxon>Panpulmonata</taxon>
        <taxon>Sacoglossa</taxon>
        <taxon>Placobranchoidea</taxon>
        <taxon>Plakobranchidae</taxon>
        <taxon>Elysia</taxon>
    </lineage>
</organism>
<evidence type="ECO:0000256" key="2">
    <source>
        <dbReference type="PIRSR" id="PIRSR000077-1"/>
    </source>
</evidence>
<evidence type="ECO:0000313" key="6">
    <source>
        <dbReference type="Proteomes" id="UP000271974"/>
    </source>
</evidence>
<feature type="non-terminal residue" evidence="5">
    <location>
        <position position="1"/>
    </location>
</feature>
<name>A0A433TJW8_ELYCH</name>
<dbReference type="SUPFAM" id="SSF52833">
    <property type="entry name" value="Thioredoxin-like"/>
    <property type="match status" value="1"/>
</dbReference>
<feature type="site" description="Contributes to redox potential value" evidence="2">
    <location>
        <position position="24"/>
    </location>
</feature>
<gene>
    <name evidence="5" type="ORF">EGW08_010381</name>
</gene>
<dbReference type="AlphaFoldDB" id="A0A433TJW8"/>
<dbReference type="PANTHER" id="PTHR46115">
    <property type="entry name" value="THIOREDOXIN-LIKE PROTEIN 1"/>
    <property type="match status" value="1"/>
</dbReference>
<reference evidence="5 6" key="1">
    <citation type="submission" date="2019-01" db="EMBL/GenBank/DDBJ databases">
        <title>A draft genome assembly of the solar-powered sea slug Elysia chlorotica.</title>
        <authorList>
            <person name="Cai H."/>
            <person name="Li Q."/>
            <person name="Fang X."/>
            <person name="Li J."/>
            <person name="Curtis N.E."/>
            <person name="Altenburger A."/>
            <person name="Shibata T."/>
            <person name="Feng M."/>
            <person name="Maeda T."/>
            <person name="Schwartz J.A."/>
            <person name="Shigenobu S."/>
            <person name="Lundholm N."/>
            <person name="Nishiyama T."/>
            <person name="Yang H."/>
            <person name="Hasebe M."/>
            <person name="Li S."/>
            <person name="Pierce S.K."/>
            <person name="Wang J."/>
        </authorList>
    </citation>
    <scope>NUCLEOTIDE SEQUENCE [LARGE SCALE GENOMIC DNA]</scope>
    <source>
        <strain evidence="5">EC2010</strain>
        <tissue evidence="5">Whole organism of an adult</tissue>
    </source>
</reference>
<accession>A0A433TJW8</accession>
<protein>
    <recommendedName>
        <fullName evidence="4">Thioredoxin domain-containing protein</fullName>
    </recommendedName>
</protein>
<evidence type="ECO:0000256" key="3">
    <source>
        <dbReference type="PIRSR" id="PIRSR000077-4"/>
    </source>
</evidence>
<proteinExistence type="predicted"/>
<dbReference type="InterPro" id="IPR005746">
    <property type="entry name" value="Thioredoxin"/>
</dbReference>
<feature type="disulfide bond" description="Redox-active" evidence="3">
    <location>
        <begin position="22"/>
        <end position="25"/>
    </location>
</feature>
<dbReference type="InterPro" id="IPR036249">
    <property type="entry name" value="Thioredoxin-like_sf"/>
</dbReference>
<feature type="site" description="Deprotonates C-terminal active site Cys" evidence="2">
    <location>
        <position position="16"/>
    </location>
</feature>
<feature type="domain" description="Thioredoxin" evidence="4">
    <location>
        <begin position="1"/>
        <end position="99"/>
    </location>
</feature>
<dbReference type="Pfam" id="PF00085">
    <property type="entry name" value="Thioredoxin"/>
    <property type="match status" value="1"/>
</dbReference>
<feature type="active site" description="Nucleophile" evidence="2">
    <location>
        <position position="25"/>
    </location>
</feature>
<comment type="caution">
    <text evidence="5">The sequence shown here is derived from an EMBL/GenBank/DDBJ whole genome shotgun (WGS) entry which is preliminary data.</text>
</comment>
<dbReference type="Proteomes" id="UP000271974">
    <property type="component" value="Unassembled WGS sequence"/>
</dbReference>
<dbReference type="PROSITE" id="PS00194">
    <property type="entry name" value="THIOREDOXIN_1"/>
    <property type="match status" value="1"/>
</dbReference>
<evidence type="ECO:0000259" key="4">
    <source>
        <dbReference type="PROSITE" id="PS51352"/>
    </source>
</evidence>
<keyword evidence="3" id="KW-0676">Redox-active center</keyword>
<dbReference type="GO" id="GO:0015035">
    <property type="term" value="F:protein-disulfide reductase activity"/>
    <property type="evidence" value="ECO:0007669"/>
    <property type="project" value="InterPro"/>
</dbReference>
<feature type="active site" description="Nucleophile" evidence="2">
    <location>
        <position position="22"/>
    </location>
</feature>
<evidence type="ECO:0000256" key="1">
    <source>
        <dbReference type="ARBA" id="ARBA00023157"/>
    </source>
</evidence>
<dbReference type="OrthoDB" id="2121326at2759"/>
<dbReference type="Gene3D" id="3.40.30.10">
    <property type="entry name" value="Glutaredoxin"/>
    <property type="match status" value="1"/>
</dbReference>
<evidence type="ECO:0000313" key="5">
    <source>
        <dbReference type="EMBL" id="RUS81858.1"/>
    </source>
</evidence>
<keyword evidence="6" id="KW-1185">Reference proteome</keyword>
<dbReference type="InterPro" id="IPR017937">
    <property type="entry name" value="Thioredoxin_CS"/>
</dbReference>
<dbReference type="CDD" id="cd02947">
    <property type="entry name" value="TRX_family"/>
    <property type="match status" value="1"/>
</dbReference>
<keyword evidence="1 3" id="KW-1015">Disulfide bond</keyword>
<dbReference type="EMBL" id="RQTK01000317">
    <property type="protein sequence ID" value="RUS81858.1"/>
    <property type="molecule type" value="Genomic_DNA"/>
</dbReference>
<feature type="site" description="Contributes to redox potential value" evidence="2">
    <location>
        <position position="23"/>
    </location>
</feature>
<dbReference type="PRINTS" id="PR00421">
    <property type="entry name" value="THIOREDOXIN"/>
</dbReference>
<dbReference type="PROSITE" id="PS51352">
    <property type="entry name" value="THIOREDOXIN_2"/>
    <property type="match status" value="1"/>
</dbReference>
<dbReference type="STRING" id="188477.A0A433TJW8"/>